<evidence type="ECO:0000256" key="11">
    <source>
        <dbReference type="ARBA" id="ARBA00023136"/>
    </source>
</evidence>
<evidence type="ECO:0000256" key="26">
    <source>
        <dbReference type="SAM" id="Phobius"/>
    </source>
</evidence>
<evidence type="ECO:0000256" key="8">
    <source>
        <dbReference type="ARBA" id="ARBA00022989"/>
    </source>
</evidence>
<keyword evidence="7" id="KW-0460">Magnesium</keyword>
<dbReference type="PRINTS" id="PR00177">
    <property type="entry name" value="NMDARECEPTOR"/>
</dbReference>
<dbReference type="AlphaFoldDB" id="A0A8K0F356"/>
<evidence type="ECO:0000256" key="2">
    <source>
        <dbReference type="ARBA" id="ARBA00022448"/>
    </source>
</evidence>
<comment type="catalytic activity">
    <reaction evidence="20">
        <text>Ca(2+)(in) = Ca(2+)(out)</text>
        <dbReference type="Rhea" id="RHEA:29671"/>
        <dbReference type="ChEBI" id="CHEBI:29108"/>
    </reaction>
</comment>
<feature type="region of interest" description="Disordered" evidence="25">
    <location>
        <begin position="1010"/>
        <end position="1029"/>
    </location>
</feature>
<feature type="site" description="Crucial to convey clamshell closure to channel opening" evidence="22">
    <location>
        <position position="676"/>
    </location>
</feature>
<dbReference type="PANTHER" id="PTHR18966">
    <property type="entry name" value="IONOTROPIC GLUTAMATE RECEPTOR"/>
    <property type="match status" value="1"/>
</dbReference>
<evidence type="ECO:0000256" key="13">
    <source>
        <dbReference type="ARBA" id="ARBA00023170"/>
    </source>
</evidence>
<dbReference type="SMART" id="SM00918">
    <property type="entry name" value="Lig_chan-Glu_bd"/>
    <property type="match status" value="1"/>
</dbReference>
<evidence type="ECO:0000256" key="27">
    <source>
        <dbReference type="SAM" id="SignalP"/>
    </source>
</evidence>
<protein>
    <submittedName>
        <fullName evidence="30">GRIN2B protein</fullName>
    </submittedName>
</protein>
<keyword evidence="2" id="KW-0813">Transport</keyword>
<dbReference type="SUPFAM" id="SSF53822">
    <property type="entry name" value="Periplasmic binding protein-like I"/>
    <property type="match status" value="1"/>
</dbReference>
<keyword evidence="31" id="KW-1185">Reference proteome</keyword>
<feature type="domain" description="Ionotropic glutamate receptor C-terminal" evidence="28">
    <location>
        <begin position="422"/>
        <end position="812"/>
    </location>
</feature>
<keyword evidence="4 26" id="KW-0812">Transmembrane</keyword>
<organism evidence="30 31">
    <name type="scientific">Branchiostoma lanceolatum</name>
    <name type="common">Common lancelet</name>
    <name type="synonym">Amphioxus lanceolatum</name>
    <dbReference type="NCBI Taxonomy" id="7740"/>
    <lineage>
        <taxon>Eukaryota</taxon>
        <taxon>Metazoa</taxon>
        <taxon>Chordata</taxon>
        <taxon>Cephalochordata</taxon>
        <taxon>Leptocardii</taxon>
        <taxon>Amphioxiformes</taxon>
        <taxon>Branchiostomatidae</taxon>
        <taxon>Branchiostoma</taxon>
    </lineage>
</organism>
<feature type="binding site" evidence="21">
    <location>
        <position position="703"/>
    </location>
    <ligand>
        <name>L-glutamate</name>
        <dbReference type="ChEBI" id="CHEBI:29985"/>
    </ligand>
</feature>
<dbReference type="OrthoDB" id="10021145at2759"/>
<dbReference type="Pfam" id="PF10613">
    <property type="entry name" value="Lig_chan-Glu_bd"/>
    <property type="match status" value="1"/>
</dbReference>
<feature type="disulfide bond" evidence="23">
    <location>
        <begin position="759"/>
        <end position="814"/>
    </location>
</feature>
<evidence type="ECO:0000256" key="6">
    <source>
        <dbReference type="ARBA" id="ARBA00022837"/>
    </source>
</evidence>
<evidence type="ECO:0000256" key="18">
    <source>
        <dbReference type="ARBA" id="ARBA00034100"/>
    </source>
</evidence>
<gene>
    <name evidence="30" type="primary">GRIN2B</name>
    <name evidence="30" type="ORF">BLAG_LOCUS24787</name>
</gene>
<proteinExistence type="predicted"/>
<feature type="transmembrane region" description="Helical" evidence="26">
    <location>
        <begin position="608"/>
        <end position="627"/>
    </location>
</feature>
<keyword evidence="24" id="KW-0175">Coiled coil</keyword>
<keyword evidence="15" id="KW-0628">Postsynaptic cell membrane</keyword>
<evidence type="ECO:0000256" key="4">
    <source>
        <dbReference type="ARBA" id="ARBA00022692"/>
    </source>
</evidence>
<feature type="domain" description="Ionotropic glutamate receptor L-glutamate and glycine-binding" evidence="29">
    <location>
        <begin position="450"/>
        <end position="511"/>
    </location>
</feature>
<evidence type="ECO:0000256" key="3">
    <source>
        <dbReference type="ARBA" id="ARBA00022475"/>
    </source>
</evidence>
<keyword evidence="16" id="KW-1071">Ligand-gated ion channel</keyword>
<dbReference type="FunFam" id="3.40.190.10:FF:000066">
    <property type="entry name" value="Glutamate receptor ionotropic, NMDA 3A"/>
    <property type="match status" value="1"/>
</dbReference>
<evidence type="ECO:0000256" key="14">
    <source>
        <dbReference type="ARBA" id="ARBA00023180"/>
    </source>
</evidence>
<evidence type="ECO:0000256" key="19">
    <source>
        <dbReference type="ARBA" id="ARBA00036239"/>
    </source>
</evidence>
<evidence type="ECO:0000256" key="5">
    <source>
        <dbReference type="ARBA" id="ARBA00022729"/>
    </source>
</evidence>
<feature type="transmembrane region" description="Helical" evidence="26">
    <location>
        <begin position="835"/>
        <end position="858"/>
    </location>
</feature>
<evidence type="ECO:0000256" key="25">
    <source>
        <dbReference type="SAM" id="MobiDB-lite"/>
    </source>
</evidence>
<keyword evidence="17" id="KW-0407">Ion channel</keyword>
<dbReference type="GO" id="GO:0038023">
    <property type="term" value="F:signaling receptor activity"/>
    <property type="evidence" value="ECO:0007669"/>
    <property type="project" value="InterPro"/>
</dbReference>
<keyword evidence="13" id="KW-0675">Receptor</keyword>
<dbReference type="GO" id="GO:0015276">
    <property type="term" value="F:ligand-gated monoatomic ion channel activity"/>
    <property type="evidence" value="ECO:0007669"/>
    <property type="project" value="InterPro"/>
</dbReference>
<evidence type="ECO:0000256" key="16">
    <source>
        <dbReference type="ARBA" id="ARBA00023286"/>
    </source>
</evidence>
<evidence type="ECO:0000256" key="1">
    <source>
        <dbReference type="ARBA" id="ARBA00004651"/>
    </source>
</evidence>
<feature type="transmembrane region" description="Helical" evidence="26">
    <location>
        <begin position="647"/>
        <end position="668"/>
    </location>
</feature>
<evidence type="ECO:0000256" key="17">
    <source>
        <dbReference type="ARBA" id="ARBA00023303"/>
    </source>
</evidence>
<sequence>MAKEMFLSAVGAQSKRRCFTLFVLLVFLCLSGKQVNGQDNGTLTAVPMTNITIGAIFSGPAMIPLFEDAVELLNARMSEERAAVHFRSIAVTLNDTSPVSLLSTLCSGVVRQGADVLLYAGRRGNGPDLSAAYIAMSANYLELPLVGIYDEGISAVSPKDLGVMMLNYGVSRRQECGAIVGFLHNYNWNNFAVVATRTPRSIAYVKAMQEYLGDLGPDSNFAMTPVYIDFGRSLFRTILDIKERVIVMFCSEREASRIFFYASRLGLTSNNYVWIIVLTTRRDLMDGSFAPRNFPIGLIALAYEHRWDDVLRVQFALDSLGSTVQHVISSGHVINTRDSATCWNTTEGHVESGRQILRSLRGRFFSQNGFVKLPTFHILNIGKDRKWNQVGTWHESRDVDLNVIVWPGERFNPPSGMSNPRSLRVVTIEEHPFVFVGEIDETMGKCLKGIQCEKKVGNDTLIKCCAGFCVDLLERLSRDVWFEYTLYLVEDNNFGAYQRGRWNGMVQDLIQGKAQLAMSSLKTTEERMTAVDFSVPFLETGYKLMVLKRPGSVSPTAFLEPFDWTFWLMMSIGFVVISALAVFFFDWIQIHGFSLQPNSKLRADQPDFTGTPFTFFDSVWVLWALLFNNSVPVFNPKGLTSKFMVCVWAFFATIFLASYTANLAVFMIQEQSHPPIRDLEDDLLQHPNLQSPPFTFGTVKSSSTEQYIAQRYSSMYQWMKRYNQPNAEAALAALKDGRLRGFIYDSAVLEYLEGRDEDCQVITVGKTFATTGYGVAFPKGKQAYWRNLINIKILQYAGQGVLQNLKASWFVGACKDKQNSELTSSKLTVENCASCFFLLIAAILFSCIVLGMEHIFFWKFRPLVRRHYKSHQGVQNVMQVISSRLHYALLTREDADDGDRPANCNCPGCEREVEETRKQLDIALSHVTNLERELRKKANSDAAEETQERQQLTDITSWLQNLKTQRVSRLPPNGGSQSSEQLTPEVQGLYVIPDSDSLAGSCNVLLEQHRDNAVPAEEPRSRSSVLPSD</sequence>
<dbReference type="Proteomes" id="UP000838412">
    <property type="component" value="Chromosome 9"/>
</dbReference>
<evidence type="ECO:0000256" key="22">
    <source>
        <dbReference type="PIRSR" id="PIRSR601508-2"/>
    </source>
</evidence>
<evidence type="ECO:0000256" key="23">
    <source>
        <dbReference type="PIRSR" id="PIRSR601508-3"/>
    </source>
</evidence>
<evidence type="ECO:0000256" key="10">
    <source>
        <dbReference type="ARBA" id="ARBA00023065"/>
    </source>
</evidence>
<feature type="signal peptide" evidence="27">
    <location>
        <begin position="1"/>
        <end position="37"/>
    </location>
</feature>
<evidence type="ECO:0000256" key="7">
    <source>
        <dbReference type="ARBA" id="ARBA00022842"/>
    </source>
</evidence>
<keyword evidence="9" id="KW-0770">Synapse</keyword>
<feature type="chain" id="PRO_5035466434" evidence="27">
    <location>
        <begin position="38"/>
        <end position="1029"/>
    </location>
</feature>
<accession>A0A8K0F356</accession>
<feature type="compositionally biased region" description="Basic and acidic residues" evidence="25">
    <location>
        <begin position="1010"/>
        <end position="1021"/>
    </location>
</feature>
<evidence type="ECO:0000313" key="31">
    <source>
        <dbReference type="Proteomes" id="UP000838412"/>
    </source>
</evidence>
<keyword evidence="6" id="KW-0106">Calcium</keyword>
<dbReference type="SUPFAM" id="SSF53850">
    <property type="entry name" value="Periplasmic binding protein-like II"/>
    <property type="match status" value="1"/>
</dbReference>
<evidence type="ECO:0000256" key="20">
    <source>
        <dbReference type="ARBA" id="ARBA00036634"/>
    </source>
</evidence>
<keyword evidence="10" id="KW-0406">Ion transport</keyword>
<reference evidence="30" key="1">
    <citation type="submission" date="2022-01" db="EMBL/GenBank/DDBJ databases">
        <authorList>
            <person name="Braso-Vives M."/>
        </authorList>
    </citation>
    <scope>NUCLEOTIDE SEQUENCE</scope>
</reference>
<dbReference type="InterPro" id="IPR001508">
    <property type="entry name" value="Iono_Glu_rcpt_met"/>
</dbReference>
<keyword evidence="5 27" id="KW-0732">Signal</keyword>
<keyword evidence="12 23" id="KW-1015">Disulfide bond</keyword>
<evidence type="ECO:0000256" key="12">
    <source>
        <dbReference type="ARBA" id="ARBA00023157"/>
    </source>
</evidence>
<dbReference type="InterPro" id="IPR015683">
    <property type="entry name" value="Ionotropic_Glu_rcpt"/>
</dbReference>
<dbReference type="Gene3D" id="3.40.50.2300">
    <property type="match status" value="2"/>
</dbReference>
<evidence type="ECO:0000313" key="30">
    <source>
        <dbReference type="EMBL" id="CAH1273430.1"/>
    </source>
</evidence>
<keyword evidence="11 26" id="KW-0472">Membrane</keyword>
<feature type="transmembrane region" description="Helical" evidence="26">
    <location>
        <begin position="564"/>
        <end position="588"/>
    </location>
</feature>
<feature type="binding site" evidence="21">
    <location>
        <position position="745"/>
    </location>
    <ligand>
        <name>L-glutamate</name>
        <dbReference type="ChEBI" id="CHEBI:29985"/>
    </ligand>
</feature>
<feature type="coiled-coil region" evidence="24">
    <location>
        <begin position="913"/>
        <end position="955"/>
    </location>
</feature>
<evidence type="ECO:0000259" key="28">
    <source>
        <dbReference type="SMART" id="SM00079"/>
    </source>
</evidence>
<feature type="binding site" evidence="21">
    <location>
        <position position="527"/>
    </location>
    <ligand>
        <name>L-glutamate</name>
        <dbReference type="ChEBI" id="CHEBI:29985"/>
    </ligand>
</feature>
<dbReference type="Gene3D" id="3.40.190.10">
    <property type="entry name" value="Periplasmic binding protein-like II"/>
    <property type="match status" value="2"/>
</dbReference>
<dbReference type="InterPro" id="IPR028082">
    <property type="entry name" value="Peripla_BP_I"/>
</dbReference>
<dbReference type="InterPro" id="IPR019594">
    <property type="entry name" value="Glu/Gly-bd"/>
</dbReference>
<dbReference type="FunFam" id="3.40.190.10:FF:000045">
    <property type="entry name" value="Putative glutamate receptor ionotropic NMDA 3A"/>
    <property type="match status" value="1"/>
</dbReference>
<dbReference type="InterPro" id="IPR001828">
    <property type="entry name" value="ANF_lig-bd_rcpt"/>
</dbReference>
<dbReference type="GO" id="GO:0045211">
    <property type="term" value="C:postsynaptic membrane"/>
    <property type="evidence" value="ECO:0007669"/>
    <property type="project" value="UniProtKB-SubCell"/>
</dbReference>
<evidence type="ECO:0000256" key="24">
    <source>
        <dbReference type="SAM" id="Coils"/>
    </source>
</evidence>
<keyword evidence="14" id="KW-0325">Glycoprotein</keyword>
<comment type="subcellular location">
    <subcellularLocation>
        <location evidence="1">Cell membrane</location>
        <topology evidence="1">Multi-pass membrane protein</topology>
    </subcellularLocation>
    <subcellularLocation>
        <location evidence="18">Postsynaptic cell membrane</location>
    </subcellularLocation>
</comment>
<evidence type="ECO:0000256" key="21">
    <source>
        <dbReference type="PIRSR" id="PIRSR601508-1"/>
    </source>
</evidence>
<name>A0A8K0F356_BRALA</name>
<dbReference type="Pfam" id="PF01094">
    <property type="entry name" value="ANF_receptor"/>
    <property type="match status" value="1"/>
</dbReference>
<evidence type="ECO:0000256" key="15">
    <source>
        <dbReference type="ARBA" id="ARBA00023257"/>
    </source>
</evidence>
<evidence type="ECO:0000259" key="29">
    <source>
        <dbReference type="SMART" id="SM00918"/>
    </source>
</evidence>
<keyword evidence="3" id="KW-1003">Cell membrane</keyword>
<keyword evidence="8 26" id="KW-1133">Transmembrane helix</keyword>
<dbReference type="Pfam" id="PF00060">
    <property type="entry name" value="Lig_chan"/>
    <property type="match status" value="1"/>
</dbReference>
<feature type="binding site" evidence="21">
    <location>
        <position position="704"/>
    </location>
    <ligand>
        <name>L-glutamate</name>
        <dbReference type="ChEBI" id="CHEBI:29985"/>
    </ligand>
</feature>
<dbReference type="SMART" id="SM00079">
    <property type="entry name" value="PBPe"/>
    <property type="match status" value="1"/>
</dbReference>
<dbReference type="InterPro" id="IPR001320">
    <property type="entry name" value="Iontro_rcpt_C"/>
</dbReference>
<evidence type="ECO:0000256" key="9">
    <source>
        <dbReference type="ARBA" id="ARBA00023018"/>
    </source>
</evidence>
<comment type="catalytic activity">
    <reaction evidence="19">
        <text>Na(+)(in) = Na(+)(out)</text>
        <dbReference type="Rhea" id="RHEA:34963"/>
        <dbReference type="ChEBI" id="CHEBI:29101"/>
    </reaction>
</comment>
<dbReference type="EMBL" id="OV696694">
    <property type="protein sequence ID" value="CAH1273430.1"/>
    <property type="molecule type" value="Genomic_DNA"/>
</dbReference>